<reference evidence="2" key="1">
    <citation type="journal article" date="2015" name="Nat. Genet.">
        <title>The genome and transcriptome of the zoonotic hookworm Ancylostoma ceylanicum identify infection-specific gene families.</title>
        <authorList>
            <person name="Schwarz E.M."/>
            <person name="Hu Y."/>
            <person name="Antoshechkin I."/>
            <person name="Miller M.M."/>
            <person name="Sternberg P.W."/>
            <person name="Aroian R.V."/>
        </authorList>
    </citation>
    <scope>NUCLEOTIDE SEQUENCE</scope>
    <source>
        <strain evidence="2">HY135</strain>
    </source>
</reference>
<gene>
    <name evidence="1" type="primary">Acey_s0174.g441</name>
    <name evidence="1" type="ORF">Y032_0174g441</name>
</gene>
<proteinExistence type="predicted"/>
<dbReference type="EMBL" id="JARK01001510">
    <property type="protein sequence ID" value="EYB94180.1"/>
    <property type="molecule type" value="Genomic_DNA"/>
</dbReference>
<evidence type="ECO:0000313" key="1">
    <source>
        <dbReference type="EMBL" id="EYB94180.1"/>
    </source>
</evidence>
<name>A0A016SUH4_9BILA</name>
<dbReference type="Proteomes" id="UP000024635">
    <property type="component" value="Unassembled WGS sequence"/>
</dbReference>
<protein>
    <submittedName>
        <fullName evidence="1">Uncharacterized protein</fullName>
    </submittedName>
</protein>
<evidence type="ECO:0000313" key="2">
    <source>
        <dbReference type="Proteomes" id="UP000024635"/>
    </source>
</evidence>
<comment type="caution">
    <text evidence="1">The sequence shown here is derived from an EMBL/GenBank/DDBJ whole genome shotgun (WGS) entry which is preliminary data.</text>
</comment>
<dbReference type="AlphaFoldDB" id="A0A016SUH4"/>
<sequence length="82" mass="9041">MFSNLPLGDSYVVCTYHLIALSRGVPECTGLGEHTMQRDVKDDLVPKVLRYSPNQEIASISSVSLKECVLQIRVSPDFASSK</sequence>
<keyword evidence="2" id="KW-1185">Reference proteome</keyword>
<organism evidence="1 2">
    <name type="scientific">Ancylostoma ceylanicum</name>
    <dbReference type="NCBI Taxonomy" id="53326"/>
    <lineage>
        <taxon>Eukaryota</taxon>
        <taxon>Metazoa</taxon>
        <taxon>Ecdysozoa</taxon>
        <taxon>Nematoda</taxon>
        <taxon>Chromadorea</taxon>
        <taxon>Rhabditida</taxon>
        <taxon>Rhabditina</taxon>
        <taxon>Rhabditomorpha</taxon>
        <taxon>Strongyloidea</taxon>
        <taxon>Ancylostomatidae</taxon>
        <taxon>Ancylostomatinae</taxon>
        <taxon>Ancylostoma</taxon>
    </lineage>
</organism>
<accession>A0A016SUH4</accession>